<dbReference type="EC" id="2.5.1.120" evidence="9"/>
<evidence type="ECO:0000259" key="8">
    <source>
        <dbReference type="PROSITE" id="PS51918"/>
    </source>
</evidence>
<dbReference type="PANTHER" id="PTHR43076:SF7">
    <property type="entry name" value="AMINODEOXYFUTALOSINE SYNTHASE"/>
    <property type="match status" value="1"/>
</dbReference>
<evidence type="ECO:0000256" key="3">
    <source>
        <dbReference type="ARBA" id="ARBA00022723"/>
    </source>
</evidence>
<dbReference type="InterPro" id="IPR007197">
    <property type="entry name" value="rSAM"/>
</dbReference>
<feature type="domain" description="Radical SAM core" evidence="8">
    <location>
        <begin position="50"/>
        <end position="288"/>
    </location>
</feature>
<dbReference type="Pfam" id="PF04055">
    <property type="entry name" value="Radical_SAM"/>
    <property type="match status" value="1"/>
</dbReference>
<sequence length="368" mass="40761">MDALAIAKQKAHDGVRLSFEEALLLYENASLLDLAQWARQAKERHSKKNVYYNINRHINLSNTCTANCPLCAFSVEAGDKNGYLMSLDDIATAVKNAQKNAPGLTEIHIVSSLYPNINFSYYLDVIKLVKNLLPTVHIQAFTPVEIVYFAQISHKSIKAVLEELKAAGLSSLPGGGAEILDDKIRKIICPDKASTAEWVEVVTTAHKLNIPTNASILYGHIETLPQRLRHLFTLRDIQDKTNGFNAFVSFPFHPLHTQLAAEYIIKPTTAWENLKFIAIARLVLDNIDHIKAFWIMLSEEIAQLALAFGADDLDGTVGKEKIIHAAGADSGSLMSTSRLAKIITQAGYLPVERNSLYQPLSNKESINE</sequence>
<keyword evidence="10" id="KW-1185">Reference proteome</keyword>
<dbReference type="PANTHER" id="PTHR43076">
    <property type="entry name" value="FO SYNTHASE (COFH)"/>
    <property type="match status" value="1"/>
</dbReference>
<evidence type="ECO:0000256" key="4">
    <source>
        <dbReference type="ARBA" id="ARBA00023004"/>
    </source>
</evidence>
<dbReference type="InterPro" id="IPR020050">
    <property type="entry name" value="FO_synthase_su2"/>
</dbReference>
<dbReference type="SFLD" id="SFLDS00029">
    <property type="entry name" value="Radical_SAM"/>
    <property type="match status" value="1"/>
</dbReference>
<dbReference type="GO" id="GO:0102573">
    <property type="term" value="F:aminodeoxyfutalosine synthase activity"/>
    <property type="evidence" value="ECO:0007669"/>
    <property type="project" value="UniProtKB-EC"/>
</dbReference>
<evidence type="ECO:0000256" key="6">
    <source>
        <dbReference type="PIRSR" id="PIRSR004762-1"/>
    </source>
</evidence>
<name>A0A840ULY7_9FIRM</name>
<organism evidence="9 10">
    <name type="scientific">Pectinatus brassicae</name>
    <dbReference type="NCBI Taxonomy" id="862415"/>
    <lineage>
        <taxon>Bacteria</taxon>
        <taxon>Bacillati</taxon>
        <taxon>Bacillota</taxon>
        <taxon>Negativicutes</taxon>
        <taxon>Selenomonadales</taxon>
        <taxon>Selenomonadaceae</taxon>
        <taxon>Pectinatus</taxon>
    </lineage>
</organism>
<keyword evidence="3" id="KW-0479">Metal-binding</keyword>
<feature type="binding site" evidence="6">
    <location>
        <position position="71"/>
    </location>
    <ligand>
        <name>[4Fe-4S] cluster</name>
        <dbReference type="ChEBI" id="CHEBI:49883"/>
        <note>4Fe-4S-S-AdoMet</note>
    </ligand>
</feature>
<dbReference type="SFLD" id="SFLDG01389">
    <property type="entry name" value="menaquinone_synthsis_involved"/>
    <property type="match status" value="1"/>
</dbReference>
<evidence type="ECO:0000256" key="7">
    <source>
        <dbReference type="PIRSR" id="PIRSR004762-2"/>
    </source>
</evidence>
<comment type="cofactor">
    <cofactor evidence="6">
        <name>[4Fe-4S] cluster</name>
        <dbReference type="ChEBI" id="CHEBI:49883"/>
    </cofactor>
    <text evidence="6">Binds 1 [4Fe-4S] cluster. The cluster is coordinated with 3 cysteines and an exchangeable S-adenosyl-L-methionine.</text>
</comment>
<keyword evidence="2 6" id="KW-0949">S-adenosyl-L-methionine</keyword>
<dbReference type="Gene3D" id="3.20.20.70">
    <property type="entry name" value="Aldolase class I"/>
    <property type="match status" value="1"/>
</dbReference>
<keyword evidence="5 6" id="KW-0411">Iron-sulfur</keyword>
<dbReference type="RefSeq" id="WP_183859096.1">
    <property type="nucleotide sequence ID" value="NZ_JACHFH010000003.1"/>
</dbReference>
<dbReference type="GO" id="GO:0044689">
    <property type="term" value="F:7,8-didemethyl-8-hydroxy-5-deazariboflavin synthase activity"/>
    <property type="evidence" value="ECO:0007669"/>
    <property type="project" value="TreeGrafter"/>
</dbReference>
<dbReference type="Pfam" id="PF19288">
    <property type="entry name" value="CofH_C"/>
    <property type="match status" value="1"/>
</dbReference>
<evidence type="ECO:0000313" key="10">
    <source>
        <dbReference type="Proteomes" id="UP000559117"/>
    </source>
</evidence>
<protein>
    <submittedName>
        <fullName evidence="9">Aminodeoxyfutalosine synthase</fullName>
        <ecNumber evidence="9">2.5.1.120</ecNumber>
    </submittedName>
</protein>
<evidence type="ECO:0000256" key="1">
    <source>
        <dbReference type="ARBA" id="ARBA00022485"/>
    </source>
</evidence>
<dbReference type="InterPro" id="IPR013785">
    <property type="entry name" value="Aldolase_TIM"/>
</dbReference>
<dbReference type="GO" id="GO:0051539">
    <property type="term" value="F:4 iron, 4 sulfur cluster binding"/>
    <property type="evidence" value="ECO:0007669"/>
    <property type="project" value="UniProtKB-KW"/>
</dbReference>
<feature type="binding site" evidence="7">
    <location>
        <position position="178"/>
    </location>
    <ligand>
        <name>S-adenosyl-L-methionine</name>
        <dbReference type="ChEBI" id="CHEBI:59789"/>
    </ligand>
</feature>
<dbReference type="GO" id="GO:0046872">
    <property type="term" value="F:metal ion binding"/>
    <property type="evidence" value="ECO:0007669"/>
    <property type="project" value="UniProtKB-KW"/>
</dbReference>
<evidence type="ECO:0000256" key="2">
    <source>
        <dbReference type="ARBA" id="ARBA00022691"/>
    </source>
</evidence>
<evidence type="ECO:0000313" key="9">
    <source>
        <dbReference type="EMBL" id="MBB5335262.1"/>
    </source>
</evidence>
<keyword evidence="1 6" id="KW-0004">4Fe-4S</keyword>
<accession>A0A840ULY7</accession>
<dbReference type="SFLD" id="SFLDG01064">
    <property type="entry name" value="F420__menaquinone_cofactor_bio"/>
    <property type="match status" value="1"/>
</dbReference>
<keyword evidence="9" id="KW-0808">Transferase</keyword>
<feature type="binding site" evidence="6">
    <location>
        <position position="64"/>
    </location>
    <ligand>
        <name>[4Fe-4S] cluster</name>
        <dbReference type="ChEBI" id="CHEBI:49883"/>
        <note>4Fe-4S-S-AdoMet</note>
    </ligand>
</feature>
<reference evidence="9 10" key="1">
    <citation type="submission" date="2020-08" db="EMBL/GenBank/DDBJ databases">
        <title>Genomic Encyclopedia of Type Strains, Phase IV (KMG-IV): sequencing the most valuable type-strain genomes for metagenomic binning, comparative biology and taxonomic classification.</title>
        <authorList>
            <person name="Goeker M."/>
        </authorList>
    </citation>
    <scope>NUCLEOTIDE SEQUENCE [LARGE SCALE GENOMIC DNA]</scope>
    <source>
        <strain evidence="9 10">DSM 24661</strain>
    </source>
</reference>
<dbReference type="SUPFAM" id="SSF102114">
    <property type="entry name" value="Radical SAM enzymes"/>
    <property type="match status" value="1"/>
</dbReference>
<keyword evidence="4 6" id="KW-0408">Iron</keyword>
<dbReference type="PIRSF" id="PIRSF004762">
    <property type="entry name" value="CHP00423"/>
    <property type="match status" value="1"/>
</dbReference>
<dbReference type="Proteomes" id="UP000559117">
    <property type="component" value="Unassembled WGS sequence"/>
</dbReference>
<dbReference type="InterPro" id="IPR045567">
    <property type="entry name" value="CofH/MnqC-like_C"/>
</dbReference>
<comment type="caution">
    <text evidence="9">The sequence shown here is derived from an EMBL/GenBank/DDBJ whole genome shotgun (WGS) entry which is preliminary data.</text>
</comment>
<evidence type="ECO:0000256" key="5">
    <source>
        <dbReference type="ARBA" id="ARBA00023014"/>
    </source>
</evidence>
<dbReference type="NCBIfam" id="TIGR00423">
    <property type="entry name" value="CofH family radical SAM protein"/>
    <property type="match status" value="1"/>
</dbReference>
<dbReference type="AlphaFoldDB" id="A0A840ULY7"/>
<feature type="binding site" evidence="6">
    <location>
        <position position="68"/>
    </location>
    <ligand>
        <name>[4Fe-4S] cluster</name>
        <dbReference type="ChEBI" id="CHEBI:49883"/>
        <note>4Fe-4S-S-AdoMet</note>
    </ligand>
</feature>
<dbReference type="InterPro" id="IPR058240">
    <property type="entry name" value="rSAM_sf"/>
</dbReference>
<dbReference type="SFLD" id="SFLDF00343">
    <property type="entry name" value="aminofutalosine_synthase_(mqnE"/>
    <property type="match status" value="1"/>
</dbReference>
<dbReference type="EMBL" id="JACHFH010000003">
    <property type="protein sequence ID" value="MBB5335262.1"/>
    <property type="molecule type" value="Genomic_DNA"/>
</dbReference>
<proteinExistence type="predicted"/>
<gene>
    <name evidence="9" type="ORF">HNR32_000382</name>
</gene>
<dbReference type="InterPro" id="IPR034405">
    <property type="entry name" value="F420"/>
</dbReference>
<dbReference type="PROSITE" id="PS51918">
    <property type="entry name" value="RADICAL_SAM"/>
    <property type="match status" value="1"/>
</dbReference>